<name>A0ABV2H8N9_9HYPH</name>
<dbReference type="PANTHER" id="PTHR43658:SF8">
    <property type="entry name" value="17-BETA-HYDROXYSTEROID DEHYDROGENASE 14-RELATED"/>
    <property type="match status" value="1"/>
</dbReference>
<dbReference type="Gene3D" id="3.40.50.720">
    <property type="entry name" value="NAD(P)-binding Rossmann-like Domain"/>
    <property type="match status" value="1"/>
</dbReference>
<evidence type="ECO:0000256" key="1">
    <source>
        <dbReference type="ARBA" id="ARBA00023002"/>
    </source>
</evidence>
<comment type="caution">
    <text evidence="2">The sequence shown here is derived from an EMBL/GenBank/DDBJ whole genome shotgun (WGS) entry which is preliminary data.</text>
</comment>
<dbReference type="SUPFAM" id="SSF51735">
    <property type="entry name" value="NAD(P)-binding Rossmann-fold domains"/>
    <property type="match status" value="1"/>
</dbReference>
<protein>
    <submittedName>
        <fullName evidence="2">NAD(P)-dependent dehydrogenase (Short-subunit alcohol dehydrogenase family)</fullName>
    </submittedName>
</protein>
<reference evidence="2 3" key="1">
    <citation type="submission" date="2024-06" db="EMBL/GenBank/DDBJ databases">
        <title>Genomic Encyclopedia of Type Strains, Phase IV (KMG-IV): sequencing the most valuable type-strain genomes for metagenomic binning, comparative biology and taxonomic classification.</title>
        <authorList>
            <person name="Goeker M."/>
        </authorList>
    </citation>
    <scope>NUCLEOTIDE SEQUENCE [LARGE SCALE GENOMIC DNA]</scope>
    <source>
        <strain evidence="2 3">DSM 105042</strain>
    </source>
</reference>
<evidence type="ECO:0000313" key="2">
    <source>
        <dbReference type="EMBL" id="MET3586895.1"/>
    </source>
</evidence>
<dbReference type="InterPro" id="IPR036291">
    <property type="entry name" value="NAD(P)-bd_dom_sf"/>
</dbReference>
<accession>A0ABV2H8N9</accession>
<keyword evidence="1" id="KW-0560">Oxidoreductase</keyword>
<evidence type="ECO:0000313" key="3">
    <source>
        <dbReference type="Proteomes" id="UP001549031"/>
    </source>
</evidence>
<dbReference type="PANTHER" id="PTHR43658">
    <property type="entry name" value="SHORT-CHAIN DEHYDROGENASE/REDUCTASE"/>
    <property type="match status" value="1"/>
</dbReference>
<dbReference type="EMBL" id="JBEPLJ010000011">
    <property type="protein sequence ID" value="MET3586895.1"/>
    <property type="molecule type" value="Genomic_DNA"/>
</dbReference>
<proteinExistence type="predicted"/>
<organism evidence="2 3">
    <name type="scientific">Pseudorhizobium tarimense</name>
    <dbReference type="NCBI Taxonomy" id="1079109"/>
    <lineage>
        <taxon>Bacteria</taxon>
        <taxon>Pseudomonadati</taxon>
        <taxon>Pseudomonadota</taxon>
        <taxon>Alphaproteobacteria</taxon>
        <taxon>Hyphomicrobiales</taxon>
        <taxon>Rhizobiaceae</taxon>
        <taxon>Rhizobium/Agrobacterium group</taxon>
        <taxon>Pseudorhizobium</taxon>
    </lineage>
</organism>
<gene>
    <name evidence="2" type="ORF">ABID21_003017</name>
</gene>
<keyword evidence="3" id="KW-1185">Reference proteome</keyword>
<dbReference type="Proteomes" id="UP001549031">
    <property type="component" value="Unassembled WGS sequence"/>
</dbReference>
<sequence length="68" mass="7625">MELEPLFLTPLLPELPVEAQEGLAASIPYPTRLGDPSEFADTVRFLIENQYVNGEVIRLDGGIRMQPR</sequence>